<proteinExistence type="predicted"/>
<feature type="signal peptide" evidence="2">
    <location>
        <begin position="1"/>
        <end position="17"/>
    </location>
</feature>
<name>A0A0G4K437_9SPIR</name>
<evidence type="ECO:0000256" key="1">
    <source>
        <dbReference type="SAM" id="Phobius"/>
    </source>
</evidence>
<feature type="transmembrane region" description="Helical" evidence="1">
    <location>
        <begin position="235"/>
        <end position="258"/>
    </location>
</feature>
<organism evidence="3 4">
    <name type="scientific">Brachyspira suanatina</name>
    <dbReference type="NCBI Taxonomy" id="381802"/>
    <lineage>
        <taxon>Bacteria</taxon>
        <taxon>Pseudomonadati</taxon>
        <taxon>Spirochaetota</taxon>
        <taxon>Spirochaetia</taxon>
        <taxon>Brachyspirales</taxon>
        <taxon>Brachyspiraceae</taxon>
        <taxon>Brachyspira</taxon>
    </lineage>
</organism>
<reference evidence="4" key="1">
    <citation type="submission" date="2015-04" db="EMBL/GenBank/DDBJ databases">
        <authorList>
            <person name="Mushtaq Mamoona"/>
        </authorList>
    </citation>
    <scope>NUCLEOTIDE SEQUENCE [LARGE SCALE GENOMIC DNA]</scope>
    <source>
        <strain evidence="4">AN4859/03</strain>
    </source>
</reference>
<keyword evidence="2" id="KW-0732">Signal</keyword>
<keyword evidence="1" id="KW-0472">Membrane</keyword>
<feature type="transmembrane region" description="Helical" evidence="1">
    <location>
        <begin position="264"/>
        <end position="287"/>
    </location>
</feature>
<dbReference type="EMBL" id="CVLB01000001">
    <property type="protein sequence ID" value="CRF31433.1"/>
    <property type="molecule type" value="Genomic_DNA"/>
</dbReference>
<evidence type="ECO:0000313" key="4">
    <source>
        <dbReference type="Proteomes" id="UP000043763"/>
    </source>
</evidence>
<feature type="transmembrane region" description="Helical" evidence="1">
    <location>
        <begin position="204"/>
        <end position="223"/>
    </location>
</feature>
<accession>A0A0G4K437</accession>
<feature type="transmembrane region" description="Helical" evidence="1">
    <location>
        <begin position="369"/>
        <end position="387"/>
    </location>
</feature>
<gene>
    <name evidence="3" type="ORF">BRSU_0119</name>
</gene>
<protein>
    <submittedName>
        <fullName evidence="3">Uncharacterized protein</fullName>
    </submittedName>
</protein>
<dbReference type="OrthoDB" id="306242at2"/>
<dbReference type="AlphaFoldDB" id="A0A0G4K437"/>
<sequence length="409" mass="47078">MLKYLIIFLAILNIVYAQDNTTNKDPEYKFTYEKENNFTIYKESDETNESDITNTQNEISIMLERRGFPLVNRLVRFTSLHPDMFDFEIDENQKEEILLKEIDQNEEAAVNTNESTNMYTNIYVVPTDENGVAKAKLNLKNPGNGVVLMHILYVGSTGNTNISYEEYAYVNIKEEKENRISSKLLIGDGDNVNIKSSILITSTLFPSLFLVSIALIFISYFKHIYEEYRNSKSKIIIYTFFGFASIKKNFALMILIIFTELLIIASFLFLDSYIFSVILIAFFITGFLMKREKIYSIAFFILACISTIYLYLETFSIHMGTECVFNNVVMGNPIFVFFLFLILTALAGGIYIPICILILYQTVFVTSNLSLVTALIGIFVSSILYIVKVKKDIPFLYRLNLLKIKDNNR</sequence>
<feature type="transmembrane region" description="Helical" evidence="1">
    <location>
        <begin position="294"/>
        <end position="312"/>
    </location>
</feature>
<feature type="transmembrane region" description="Helical" evidence="1">
    <location>
        <begin position="334"/>
        <end position="360"/>
    </location>
</feature>
<dbReference type="Proteomes" id="UP000043763">
    <property type="component" value="Unassembled WGS sequence"/>
</dbReference>
<evidence type="ECO:0000313" key="3">
    <source>
        <dbReference type="EMBL" id="CRF31433.1"/>
    </source>
</evidence>
<dbReference type="RefSeq" id="WP_048593314.1">
    <property type="nucleotide sequence ID" value="NZ_CVLB01000001.1"/>
</dbReference>
<keyword evidence="1" id="KW-0812">Transmembrane</keyword>
<keyword evidence="1" id="KW-1133">Transmembrane helix</keyword>
<evidence type="ECO:0000256" key="2">
    <source>
        <dbReference type="SAM" id="SignalP"/>
    </source>
</evidence>
<keyword evidence="4" id="KW-1185">Reference proteome</keyword>
<feature type="chain" id="PRO_5005194563" evidence="2">
    <location>
        <begin position="18"/>
        <end position="409"/>
    </location>
</feature>